<dbReference type="Gene3D" id="3.10.450.50">
    <property type="match status" value="1"/>
</dbReference>
<dbReference type="PANTHER" id="PTHR43065">
    <property type="entry name" value="SENSOR HISTIDINE KINASE"/>
    <property type="match status" value="1"/>
</dbReference>
<reference evidence="6" key="1">
    <citation type="submission" date="2022-01" db="EMBL/GenBank/DDBJ databases">
        <authorList>
            <person name="Jo J.-H."/>
            <person name="Im W.-T."/>
        </authorList>
    </citation>
    <scope>NUCLEOTIDE SEQUENCE</scope>
    <source>
        <strain evidence="6">NA20</strain>
    </source>
</reference>
<protein>
    <recommendedName>
        <fullName evidence="2">histidine kinase</fullName>
        <ecNumber evidence="2">2.7.13.3</ecNumber>
    </recommendedName>
</protein>
<dbReference type="SUPFAM" id="SSF54427">
    <property type="entry name" value="NTF2-like"/>
    <property type="match status" value="1"/>
</dbReference>
<dbReference type="Pfam" id="PF02518">
    <property type="entry name" value="HATPase_c"/>
    <property type="match status" value="1"/>
</dbReference>
<organism evidence="6 7">
    <name type="scientific">Terrimonas ginsenosidimutans</name>
    <dbReference type="NCBI Taxonomy" id="2908004"/>
    <lineage>
        <taxon>Bacteria</taxon>
        <taxon>Pseudomonadati</taxon>
        <taxon>Bacteroidota</taxon>
        <taxon>Chitinophagia</taxon>
        <taxon>Chitinophagales</taxon>
        <taxon>Chitinophagaceae</taxon>
        <taxon>Terrimonas</taxon>
    </lineage>
</organism>
<dbReference type="EC" id="2.7.13.3" evidence="2"/>
<dbReference type="InterPro" id="IPR036890">
    <property type="entry name" value="HATPase_C_sf"/>
</dbReference>
<dbReference type="InterPro" id="IPR003594">
    <property type="entry name" value="HATPase_dom"/>
</dbReference>
<keyword evidence="6" id="KW-0547">Nucleotide-binding</keyword>
<comment type="catalytic activity">
    <reaction evidence="1">
        <text>ATP + protein L-histidine = ADP + protein N-phospho-L-histidine.</text>
        <dbReference type="EC" id="2.7.13.3"/>
    </reaction>
</comment>
<dbReference type="Gene3D" id="1.10.287.130">
    <property type="match status" value="1"/>
</dbReference>
<keyword evidence="7" id="KW-1185">Reference proteome</keyword>
<name>A0ABS9KLT9_9BACT</name>
<dbReference type="InterPro" id="IPR004358">
    <property type="entry name" value="Sig_transdc_His_kin-like_C"/>
</dbReference>
<dbReference type="InterPro" id="IPR005467">
    <property type="entry name" value="His_kinase_dom"/>
</dbReference>
<evidence type="ECO:0000256" key="4">
    <source>
        <dbReference type="SAM" id="Coils"/>
    </source>
</evidence>
<gene>
    <name evidence="6" type="ORF">LZZ85_03310</name>
</gene>
<dbReference type="PRINTS" id="PR00344">
    <property type="entry name" value="BCTRLSENSOR"/>
</dbReference>
<evidence type="ECO:0000256" key="3">
    <source>
        <dbReference type="ARBA" id="ARBA00022553"/>
    </source>
</evidence>
<dbReference type="InterPro" id="IPR036097">
    <property type="entry name" value="HisK_dim/P_sf"/>
</dbReference>
<evidence type="ECO:0000256" key="1">
    <source>
        <dbReference type="ARBA" id="ARBA00000085"/>
    </source>
</evidence>
<dbReference type="InterPro" id="IPR003661">
    <property type="entry name" value="HisK_dim/P_dom"/>
</dbReference>
<dbReference type="InterPro" id="IPR032710">
    <property type="entry name" value="NTF2-like_dom_sf"/>
</dbReference>
<dbReference type="SMART" id="SM00387">
    <property type="entry name" value="HATPase_c"/>
    <property type="match status" value="1"/>
</dbReference>
<accession>A0ABS9KLT9</accession>
<dbReference type="Pfam" id="PF13474">
    <property type="entry name" value="SnoaL_3"/>
    <property type="match status" value="1"/>
</dbReference>
<dbReference type="Gene3D" id="3.30.565.10">
    <property type="entry name" value="Histidine kinase-like ATPase, C-terminal domain"/>
    <property type="match status" value="1"/>
</dbReference>
<dbReference type="PROSITE" id="PS50109">
    <property type="entry name" value="HIS_KIN"/>
    <property type="match status" value="1"/>
</dbReference>
<sequence>MNPEKEILLNEALDRVCAIGWGLEPDDLLQNYFAEHLMIVGTTADELFFDLDGLRTLIRRQKDQSAGLELHFSRTPVYRNYCADDNVAVFVEHVAVKIKTGTETIILGIRSSAVMEYISGKWKLVHWHASKPEMVQSDSDTFGIDDWKKKTDALEKLVAERTADLVIKNRELEIETSLEKVRSRTMAMHHSSELKEIIRVLYQQLIYIGMPVEHAGFIIDYKSGDTMKLWIADHYKIPSKITIPYFDSPHWNSFLTARETGANFFANHLDFDEKNRFYTKLFTFFPELPAEANEYYFTCPGLAISTVLLENIGVYIENFSGIPYTDEENATLMRFGNVFQQAYTRFLDLGKAEAQAREARIENALEKVRSRTMGMQHSNELADASFVLDSQVRALGIETWGCAFNIYGENDSTEWFSSERGTLPAYKTPRENLFLRYYEAGQTGAPIHVETFKGEECITHYEYLCTIPVMGDALRGMLAAGGSFPTQQTDHAIYFKYGYLLFITLDPAPESYDIFIRFAKVFEQTYTRFLDLQKAEAQTRESQIQLALERVRARTMAMQNSNELIEAANVMFQQVAILTGDVSWNYGFNIWDDDKQWATSWNGTKIGIAEAFRTPSNQDVYKRIYDALQKGETLYIEEIGGQELTEHYQYIDSLPIAGQILRDFQKAGIALPSYQIFHVAFFTQGYLMFITYEQVPALHDIFKRFAVVFEQTYTRFLDLQKAEAQALKAQQDVTEIKQARQKAENALYDLQAAQKQLIQSEKMASLGELTAGIAHEIQNPLNFVNNFSDVSKELIDEMKTELANGNTTIAIEIADDLIQNLEKIHHHGKRADSIVKGMLQHSQSSKGQKTPTDINTLADEYLRLAYHGLRAKDKNFNATLQTDFDSTIGNINVISQDIGRVLLNLITNALYVVEEKRKSGIGNYNPTVSISTRKTNNTVEIEVSDNGNGIPKAIIDKIFQPFFTTKPTGQGTGLGLSLSYDIVKAHGGELKVKTEEGNRSTFIIQIPVS</sequence>
<evidence type="ECO:0000313" key="6">
    <source>
        <dbReference type="EMBL" id="MCG2613287.1"/>
    </source>
</evidence>
<dbReference type="Proteomes" id="UP001165367">
    <property type="component" value="Unassembled WGS sequence"/>
</dbReference>
<evidence type="ECO:0000256" key="2">
    <source>
        <dbReference type="ARBA" id="ARBA00012438"/>
    </source>
</evidence>
<dbReference type="GO" id="GO:0005524">
    <property type="term" value="F:ATP binding"/>
    <property type="evidence" value="ECO:0007669"/>
    <property type="project" value="UniProtKB-KW"/>
</dbReference>
<keyword evidence="3" id="KW-0597">Phosphoprotein</keyword>
<keyword evidence="6" id="KW-0067">ATP-binding</keyword>
<feature type="coiled-coil region" evidence="4">
    <location>
        <begin position="719"/>
        <end position="756"/>
    </location>
</feature>
<evidence type="ECO:0000259" key="5">
    <source>
        <dbReference type="PROSITE" id="PS50109"/>
    </source>
</evidence>
<keyword evidence="4" id="KW-0175">Coiled coil</keyword>
<comment type="caution">
    <text evidence="6">The sequence shown here is derived from an EMBL/GenBank/DDBJ whole genome shotgun (WGS) entry which is preliminary data.</text>
</comment>
<evidence type="ECO:0000313" key="7">
    <source>
        <dbReference type="Proteomes" id="UP001165367"/>
    </source>
</evidence>
<dbReference type="RefSeq" id="WP_237868516.1">
    <property type="nucleotide sequence ID" value="NZ_JAKLTR010000002.1"/>
</dbReference>
<dbReference type="EMBL" id="JAKLTR010000002">
    <property type="protein sequence ID" value="MCG2613287.1"/>
    <property type="molecule type" value="Genomic_DNA"/>
</dbReference>
<dbReference type="CDD" id="cd00082">
    <property type="entry name" value="HisKA"/>
    <property type="match status" value="1"/>
</dbReference>
<feature type="domain" description="Histidine kinase" evidence="5">
    <location>
        <begin position="772"/>
        <end position="1009"/>
    </location>
</feature>
<dbReference type="SUPFAM" id="SSF47384">
    <property type="entry name" value="Homodimeric domain of signal transducing histidine kinase"/>
    <property type="match status" value="1"/>
</dbReference>
<dbReference type="InterPro" id="IPR037401">
    <property type="entry name" value="SnoaL-like"/>
</dbReference>
<dbReference type="PANTHER" id="PTHR43065:SF42">
    <property type="entry name" value="TWO-COMPONENT SENSOR PPRA"/>
    <property type="match status" value="1"/>
</dbReference>
<dbReference type="SUPFAM" id="SSF55874">
    <property type="entry name" value="ATPase domain of HSP90 chaperone/DNA topoisomerase II/histidine kinase"/>
    <property type="match status" value="1"/>
</dbReference>
<proteinExistence type="predicted"/>